<organism evidence="2 3">
    <name type="scientific">Claviceps humidiphila</name>
    <dbReference type="NCBI Taxonomy" id="1294629"/>
    <lineage>
        <taxon>Eukaryota</taxon>
        <taxon>Fungi</taxon>
        <taxon>Dikarya</taxon>
        <taxon>Ascomycota</taxon>
        <taxon>Pezizomycotina</taxon>
        <taxon>Sordariomycetes</taxon>
        <taxon>Hypocreomycetidae</taxon>
        <taxon>Hypocreales</taxon>
        <taxon>Clavicipitaceae</taxon>
        <taxon>Claviceps</taxon>
    </lineage>
</organism>
<dbReference type="Pfam" id="PF17242">
    <property type="entry name" value="DUF5315"/>
    <property type="match status" value="1"/>
</dbReference>
<comment type="caution">
    <text evidence="2">The sequence shown here is derived from an EMBL/GenBank/DDBJ whole genome shotgun (WGS) entry which is preliminary data.</text>
</comment>
<feature type="compositionally biased region" description="Polar residues" evidence="1">
    <location>
        <begin position="1"/>
        <end position="10"/>
    </location>
</feature>
<reference evidence="2 3" key="1">
    <citation type="journal article" date="2020" name="bioRxiv">
        <title>Whole genome comparisons of ergot fungi reveals the divergence and evolution of species within the genus Claviceps are the result of varying mechanisms driving genome evolution and host range expansion.</title>
        <authorList>
            <person name="Wyka S.A."/>
            <person name="Mondo S.J."/>
            <person name="Liu M."/>
            <person name="Dettman J."/>
            <person name="Nalam V."/>
            <person name="Broders K.D."/>
        </authorList>
    </citation>
    <scope>NUCLEOTIDE SEQUENCE [LARGE SCALE GENOMIC DNA]</scope>
    <source>
        <strain evidence="2 3">LM576</strain>
    </source>
</reference>
<accession>A0A9P7PYP1</accession>
<feature type="region of interest" description="Disordered" evidence="1">
    <location>
        <begin position="236"/>
        <end position="265"/>
    </location>
</feature>
<feature type="region of interest" description="Disordered" evidence="1">
    <location>
        <begin position="1"/>
        <end position="59"/>
    </location>
</feature>
<dbReference type="Proteomes" id="UP000732380">
    <property type="component" value="Unassembled WGS sequence"/>
</dbReference>
<name>A0A9P7PYP1_9HYPO</name>
<dbReference type="AlphaFoldDB" id="A0A9P7PYP1"/>
<proteinExistence type="predicted"/>
<gene>
    <name evidence="2" type="ORF">E4U13_004791</name>
</gene>
<keyword evidence="3" id="KW-1185">Reference proteome</keyword>
<evidence type="ECO:0000313" key="2">
    <source>
        <dbReference type="EMBL" id="KAG6111541.1"/>
    </source>
</evidence>
<protein>
    <submittedName>
        <fullName evidence="2">Uncharacterized protein</fullName>
    </submittedName>
</protein>
<evidence type="ECO:0000313" key="3">
    <source>
        <dbReference type="Proteomes" id="UP000732380"/>
    </source>
</evidence>
<feature type="compositionally biased region" description="Polar residues" evidence="1">
    <location>
        <begin position="23"/>
        <end position="32"/>
    </location>
</feature>
<sequence length="265" mass="28762">MSKPKPTSRSRGPPPVLFLHPSASASHVSLTSPRPPTVIRTGPVTPARREQPSLDRSTSFRHAHVVVSYEQGIGQSGSSPSTAKADALWAEMQNVLEGADLSASGGSNVFSHEHSQKLSDLRSAQIGLAQAWARSEADEVTVMGIRATIAFSGGRDLNSDLTSLVGSGPYQVQRMRTNNEENLLEPDLTGKPEIDIILGRKRREANDRYFQRVNDGVIDVVAKLRDVTVAMHAVEREGHTKLKADDDDNDDDGPPLGKKRRNGKC</sequence>
<evidence type="ECO:0000256" key="1">
    <source>
        <dbReference type="SAM" id="MobiDB-lite"/>
    </source>
</evidence>
<dbReference type="EMBL" id="SRQM01000380">
    <property type="protein sequence ID" value="KAG6111541.1"/>
    <property type="molecule type" value="Genomic_DNA"/>
</dbReference>